<comment type="caution">
    <text evidence="1">The sequence shown here is derived from an EMBL/GenBank/DDBJ whole genome shotgun (WGS) entry which is preliminary data.</text>
</comment>
<keyword evidence="2" id="KW-1185">Reference proteome</keyword>
<proteinExistence type="predicted"/>
<dbReference type="EMBL" id="VJMJ01000166">
    <property type="protein sequence ID" value="KAF0729277.1"/>
    <property type="molecule type" value="Genomic_DNA"/>
</dbReference>
<dbReference type="VEuPathDB" id="FungiDB:AeMF1_016696"/>
<dbReference type="AlphaFoldDB" id="A0A6G0WPJ5"/>
<reference evidence="1 2" key="1">
    <citation type="submission" date="2019-07" db="EMBL/GenBank/DDBJ databases">
        <title>Genomics analysis of Aphanomyces spp. identifies a new class of oomycete effector associated with host adaptation.</title>
        <authorList>
            <person name="Gaulin E."/>
        </authorList>
    </citation>
    <scope>NUCLEOTIDE SEQUENCE [LARGE SCALE GENOMIC DNA]</scope>
    <source>
        <strain evidence="1 2">ATCC 201684</strain>
    </source>
</reference>
<protein>
    <recommendedName>
        <fullName evidence="3">Reverse transcriptase zinc-binding domain-containing protein</fullName>
    </recommendedName>
</protein>
<gene>
    <name evidence="1" type="ORF">Ae201684_013024</name>
</gene>
<evidence type="ECO:0000313" key="1">
    <source>
        <dbReference type="EMBL" id="KAF0729277.1"/>
    </source>
</evidence>
<sequence>MQHILFDCKFVKPVWNWHQAAWRPFGIPFTWNTIINLDEFAVSEEWVPQFSVIRRFWVLLVSTLLRDFWIHRNRTKFEGKPVPYIQAVKEVSLVSWTASIRRTLRDPTNDSDEAMQVSEIVDKLKSHTN</sequence>
<organism evidence="1 2">
    <name type="scientific">Aphanomyces euteiches</name>
    <dbReference type="NCBI Taxonomy" id="100861"/>
    <lineage>
        <taxon>Eukaryota</taxon>
        <taxon>Sar</taxon>
        <taxon>Stramenopiles</taxon>
        <taxon>Oomycota</taxon>
        <taxon>Saprolegniomycetes</taxon>
        <taxon>Saprolegniales</taxon>
        <taxon>Verrucalvaceae</taxon>
        <taxon>Aphanomyces</taxon>
    </lineage>
</organism>
<dbReference type="Proteomes" id="UP000481153">
    <property type="component" value="Unassembled WGS sequence"/>
</dbReference>
<accession>A0A6G0WPJ5</accession>
<name>A0A6G0WPJ5_9STRA</name>
<evidence type="ECO:0000313" key="2">
    <source>
        <dbReference type="Proteomes" id="UP000481153"/>
    </source>
</evidence>
<evidence type="ECO:0008006" key="3">
    <source>
        <dbReference type="Google" id="ProtNLM"/>
    </source>
</evidence>